<dbReference type="EMBL" id="FOXF01000014">
    <property type="protein sequence ID" value="SFP30541.1"/>
    <property type="molecule type" value="Genomic_DNA"/>
</dbReference>
<dbReference type="InterPro" id="IPR000160">
    <property type="entry name" value="GGDEF_dom"/>
</dbReference>
<evidence type="ECO:0000313" key="5">
    <source>
        <dbReference type="Proteomes" id="UP000243745"/>
    </source>
</evidence>
<dbReference type="SUPFAM" id="SSF141868">
    <property type="entry name" value="EAL domain-like"/>
    <property type="match status" value="1"/>
</dbReference>
<keyword evidence="5" id="KW-1185">Reference proteome</keyword>
<sequence>MSKSISAMTKCIIVAVLLCLVGIGIAFYTTSRECSNELAKTKNVLMGAYDWSNFTSDVGNNAIPTLELASLNVYVSNTQVYNSSTDTSSIFDKVFKTQDEFQIGNTSVQFGIDSSEIYNSFLIKVVTLIVLIVIAALVTAQLFLIANYKYAIFIKNSILSKRYDDLPFEDLSRELTRNDTQNEKEIAEAKKKIEHLANAAAMDPMTNLYNRTTFNNAFEGLLGKVASREKSILGIFRASEINFINSERGYQMGDKYIHDLADMIKDSIKRFPGTNAYRISGTDIAILVPKGDEKVIEAIYGALKLQVNEFQKNYDLTNVCYGGFTFFGPKEQKADIMSRADLALARAQTSACNGYAIQTENTDNYFQGEMHWLKTIREIIDHRSISLYYQPIKSMNISIKPYVEIYAHFTTEAGEKLSTEIVLAAAQRHELLVKLEEMIIDAIISKYRLINQTDMRFGINLSSNALLSTSFLLWLERTLIRNSDIAEGLVFEIDEALLESNNMAAERLFGIIHRTGASTSISHFGKGLDSFRLFRELKPNYIKIDPNICQSFDKDNTAQQFVRMLIEVSHRQGCVIVAEGIESIAQRQQVEALYVDAIQGYMIAKPQELEDRIELNWVTIKNSAEYSA</sequence>
<dbReference type="PROSITE" id="PS50883">
    <property type="entry name" value="EAL"/>
    <property type="match status" value="1"/>
</dbReference>
<dbReference type="CDD" id="cd01948">
    <property type="entry name" value="EAL"/>
    <property type="match status" value="1"/>
</dbReference>
<keyword evidence="1" id="KW-0812">Transmembrane</keyword>
<dbReference type="Pfam" id="PF00990">
    <property type="entry name" value="GGDEF"/>
    <property type="match status" value="1"/>
</dbReference>
<accession>A0A662ZI79</accession>
<dbReference type="InterPro" id="IPR050706">
    <property type="entry name" value="Cyclic-di-GMP_PDE-like"/>
</dbReference>
<dbReference type="GO" id="GO:0071111">
    <property type="term" value="F:cyclic-guanylate-specific phosphodiesterase activity"/>
    <property type="evidence" value="ECO:0007669"/>
    <property type="project" value="InterPro"/>
</dbReference>
<feature type="transmembrane region" description="Helical" evidence="1">
    <location>
        <begin position="121"/>
        <end position="145"/>
    </location>
</feature>
<gene>
    <name evidence="4" type="ORF">SAMN02910344_01028</name>
</gene>
<dbReference type="Pfam" id="PF00563">
    <property type="entry name" value="EAL"/>
    <property type="match status" value="1"/>
</dbReference>
<dbReference type="InterPro" id="IPR029787">
    <property type="entry name" value="Nucleotide_cyclase"/>
</dbReference>
<dbReference type="NCBIfam" id="TIGR00254">
    <property type="entry name" value="GGDEF"/>
    <property type="match status" value="1"/>
</dbReference>
<dbReference type="AlphaFoldDB" id="A0A662ZI79"/>
<reference evidence="4 5" key="1">
    <citation type="submission" date="2016-10" db="EMBL/GenBank/DDBJ databases">
        <authorList>
            <person name="Varghese N."/>
            <person name="Submissions S."/>
        </authorList>
    </citation>
    <scope>NUCLEOTIDE SEQUENCE [LARGE SCALE GENOMIC DNA]</scope>
    <source>
        <strain evidence="4 5">DSM 1361</strain>
    </source>
</reference>
<name>A0A662ZI79_9GAMM</name>
<feature type="domain" description="EAL" evidence="2">
    <location>
        <begin position="369"/>
        <end position="620"/>
    </location>
</feature>
<proteinExistence type="predicted"/>
<dbReference type="SMART" id="SM00267">
    <property type="entry name" value="GGDEF"/>
    <property type="match status" value="1"/>
</dbReference>
<protein>
    <submittedName>
        <fullName evidence="4">Diguanylate cyclase (GGDEF) domain-containing protein</fullName>
    </submittedName>
</protein>
<dbReference type="PANTHER" id="PTHR33121">
    <property type="entry name" value="CYCLIC DI-GMP PHOSPHODIESTERASE PDEF"/>
    <property type="match status" value="1"/>
</dbReference>
<dbReference type="RefSeq" id="WP_093141568.1">
    <property type="nucleotide sequence ID" value="NZ_FOXF01000014.1"/>
</dbReference>
<keyword evidence="1" id="KW-0472">Membrane</keyword>
<keyword evidence="1" id="KW-1133">Transmembrane helix</keyword>
<dbReference type="InterPro" id="IPR043128">
    <property type="entry name" value="Rev_trsase/Diguanyl_cyclase"/>
</dbReference>
<dbReference type="PANTHER" id="PTHR33121:SF79">
    <property type="entry name" value="CYCLIC DI-GMP PHOSPHODIESTERASE PDED-RELATED"/>
    <property type="match status" value="1"/>
</dbReference>
<dbReference type="Proteomes" id="UP000243745">
    <property type="component" value="Unassembled WGS sequence"/>
</dbReference>
<organism evidence="4 5">
    <name type="scientific">Ruminobacter amylophilus</name>
    <dbReference type="NCBI Taxonomy" id="867"/>
    <lineage>
        <taxon>Bacteria</taxon>
        <taxon>Pseudomonadati</taxon>
        <taxon>Pseudomonadota</taxon>
        <taxon>Gammaproteobacteria</taxon>
        <taxon>Aeromonadales</taxon>
        <taxon>Succinivibrionaceae</taxon>
        <taxon>Ruminobacter</taxon>
    </lineage>
</organism>
<evidence type="ECO:0000259" key="2">
    <source>
        <dbReference type="PROSITE" id="PS50883"/>
    </source>
</evidence>
<evidence type="ECO:0000256" key="1">
    <source>
        <dbReference type="SAM" id="Phobius"/>
    </source>
</evidence>
<dbReference type="Gene3D" id="3.20.20.450">
    <property type="entry name" value="EAL domain"/>
    <property type="match status" value="1"/>
</dbReference>
<dbReference type="PROSITE" id="PS50887">
    <property type="entry name" value="GGDEF"/>
    <property type="match status" value="1"/>
</dbReference>
<dbReference type="Gene3D" id="3.30.70.270">
    <property type="match status" value="1"/>
</dbReference>
<dbReference type="InterPro" id="IPR001633">
    <property type="entry name" value="EAL_dom"/>
</dbReference>
<dbReference type="SUPFAM" id="SSF55073">
    <property type="entry name" value="Nucleotide cyclase"/>
    <property type="match status" value="1"/>
</dbReference>
<evidence type="ECO:0000259" key="3">
    <source>
        <dbReference type="PROSITE" id="PS50887"/>
    </source>
</evidence>
<dbReference type="InterPro" id="IPR035919">
    <property type="entry name" value="EAL_sf"/>
</dbReference>
<feature type="domain" description="GGDEF" evidence="3">
    <location>
        <begin position="229"/>
        <end position="360"/>
    </location>
</feature>
<evidence type="ECO:0000313" key="4">
    <source>
        <dbReference type="EMBL" id="SFP30541.1"/>
    </source>
</evidence>
<dbReference type="OrthoDB" id="5894408at2"/>
<dbReference type="SMART" id="SM00052">
    <property type="entry name" value="EAL"/>
    <property type="match status" value="1"/>
</dbReference>